<dbReference type="Gene3D" id="3.40.50.300">
    <property type="entry name" value="P-loop containing nucleotide triphosphate hydrolases"/>
    <property type="match status" value="1"/>
</dbReference>
<dbReference type="EMBL" id="CAJVPZ010031867">
    <property type="protein sequence ID" value="CAG8740392.1"/>
    <property type="molecule type" value="Genomic_DNA"/>
</dbReference>
<evidence type="ECO:0000313" key="2">
    <source>
        <dbReference type="Proteomes" id="UP000789396"/>
    </source>
</evidence>
<keyword evidence="2" id="KW-1185">Reference proteome</keyword>
<organism evidence="1 2">
    <name type="scientific">Racocetra fulgida</name>
    <dbReference type="NCBI Taxonomy" id="60492"/>
    <lineage>
        <taxon>Eukaryota</taxon>
        <taxon>Fungi</taxon>
        <taxon>Fungi incertae sedis</taxon>
        <taxon>Mucoromycota</taxon>
        <taxon>Glomeromycotina</taxon>
        <taxon>Glomeromycetes</taxon>
        <taxon>Diversisporales</taxon>
        <taxon>Gigasporaceae</taxon>
        <taxon>Racocetra</taxon>
    </lineage>
</organism>
<dbReference type="OrthoDB" id="19861at2759"/>
<dbReference type="Proteomes" id="UP000789396">
    <property type="component" value="Unassembled WGS sequence"/>
</dbReference>
<reference evidence="1" key="1">
    <citation type="submission" date="2021-06" db="EMBL/GenBank/DDBJ databases">
        <authorList>
            <person name="Kallberg Y."/>
            <person name="Tangrot J."/>
            <person name="Rosling A."/>
        </authorList>
    </citation>
    <scope>NUCLEOTIDE SEQUENCE</scope>
    <source>
        <strain evidence="1">IN212</strain>
    </source>
</reference>
<proteinExistence type="predicted"/>
<evidence type="ECO:0000313" key="1">
    <source>
        <dbReference type="EMBL" id="CAG8740392.1"/>
    </source>
</evidence>
<feature type="non-terminal residue" evidence="1">
    <location>
        <position position="177"/>
    </location>
</feature>
<dbReference type="InterPro" id="IPR027417">
    <property type="entry name" value="P-loop_NTPase"/>
</dbReference>
<protein>
    <submittedName>
        <fullName evidence="1">5654_t:CDS:1</fullName>
    </submittedName>
</protein>
<comment type="caution">
    <text evidence="1">The sequence shown here is derived from an EMBL/GenBank/DDBJ whole genome shotgun (WGS) entry which is preliminary data.</text>
</comment>
<accession>A0A9N9ILA4</accession>
<name>A0A9N9ILA4_9GLOM</name>
<gene>
    <name evidence="1" type="ORF">RFULGI_LOCUS12813</name>
</gene>
<dbReference type="AlphaFoldDB" id="A0A9N9ILA4"/>
<sequence length="177" mass="19901">MDALKALGIEFNHKINIAASFLSDCTADDEKRDYLRSLISTAGSSESIEQRTLEGKFPSSKKIIFVEINRTSALMLYDNLIYLDSLFESVLEVIDAQCFIQHPNKKPLAIIEMQALYARLAYKDLYRLVTNEDSNSRFLITGTSGVGKSCFLLYLLIRLLCNSDDSVIIFQPADGEL</sequence>